<protein>
    <submittedName>
        <fullName evidence="5">LGFP repeat-containing protein</fullName>
    </submittedName>
</protein>
<dbReference type="SMART" id="SM00644">
    <property type="entry name" value="Ami_2"/>
    <property type="match status" value="1"/>
</dbReference>
<accession>A0A4R2JAV6</accession>
<evidence type="ECO:0000313" key="6">
    <source>
        <dbReference type="Proteomes" id="UP000295680"/>
    </source>
</evidence>
<dbReference type="InterPro" id="IPR002502">
    <property type="entry name" value="Amidase_domain"/>
</dbReference>
<dbReference type="OrthoDB" id="514320at2"/>
<dbReference type="SUPFAM" id="SSF55846">
    <property type="entry name" value="N-acetylmuramoyl-L-alanine amidase-like"/>
    <property type="match status" value="1"/>
</dbReference>
<evidence type="ECO:0000256" key="2">
    <source>
        <dbReference type="SAM" id="SignalP"/>
    </source>
</evidence>
<dbReference type="EMBL" id="SLWS01000007">
    <property type="protein sequence ID" value="TCO55924.1"/>
    <property type="molecule type" value="Genomic_DNA"/>
</dbReference>
<dbReference type="PANTHER" id="PTHR11022:SF41">
    <property type="entry name" value="PEPTIDOGLYCAN-RECOGNITION PROTEIN LC-RELATED"/>
    <property type="match status" value="1"/>
</dbReference>
<evidence type="ECO:0000313" key="5">
    <source>
        <dbReference type="EMBL" id="TCO55924.1"/>
    </source>
</evidence>
<keyword evidence="6" id="KW-1185">Reference proteome</keyword>
<dbReference type="GO" id="GO:0008745">
    <property type="term" value="F:N-acetylmuramoyl-L-alanine amidase activity"/>
    <property type="evidence" value="ECO:0007669"/>
    <property type="project" value="InterPro"/>
</dbReference>
<evidence type="ECO:0000259" key="4">
    <source>
        <dbReference type="SMART" id="SM00701"/>
    </source>
</evidence>
<evidence type="ECO:0000256" key="1">
    <source>
        <dbReference type="ARBA" id="ARBA00007553"/>
    </source>
</evidence>
<comment type="caution">
    <text evidence="5">The sequence shown here is derived from an EMBL/GenBank/DDBJ whole genome shotgun (WGS) entry which is preliminary data.</text>
</comment>
<dbReference type="InterPro" id="IPR036505">
    <property type="entry name" value="Amidase/PGRP_sf"/>
</dbReference>
<dbReference type="RefSeq" id="WP_132122109.1">
    <property type="nucleotide sequence ID" value="NZ_SLWS01000007.1"/>
</dbReference>
<dbReference type="GO" id="GO:0009253">
    <property type="term" value="P:peptidoglycan catabolic process"/>
    <property type="evidence" value="ECO:0007669"/>
    <property type="project" value="InterPro"/>
</dbReference>
<dbReference type="Pfam" id="PF08310">
    <property type="entry name" value="LGFP"/>
    <property type="match status" value="4"/>
</dbReference>
<dbReference type="InterPro" id="IPR015510">
    <property type="entry name" value="PGRP"/>
</dbReference>
<dbReference type="SMART" id="SM00701">
    <property type="entry name" value="PGRP"/>
    <property type="match status" value="1"/>
</dbReference>
<comment type="similarity">
    <text evidence="1">Belongs to the N-acetylmuramoyl-L-alanine amidase 2 family.</text>
</comment>
<dbReference type="Pfam" id="PF01510">
    <property type="entry name" value="Amidase_2"/>
    <property type="match status" value="1"/>
</dbReference>
<dbReference type="Proteomes" id="UP000295680">
    <property type="component" value="Unassembled WGS sequence"/>
</dbReference>
<sequence length="582" mass="62389">MVRSLVVVSALVAALPASLLAPVAGATPEESVHSVLESVPLMSASAVPNSRDTDVREITGKRFAMVALRGKTRAPEGAQVQAKRLDGRWGDWLPLAKADDERAGNATEPVWVGDSTALRVRTVDPAGVSVVVIDPGSRPADAKRSTTLASGTGRPAVISRADWGADERIRTDCFARQGIGVEYSATTKAATIHHDAGSNDYSPADAARIVRGIYAFHAQDRDWCDIGYNALVDKYGQIFEGRVGGLEVPVLGAHAGGFNRYTFGVSMLGNLNTAAPSPAQLDSVSAIVAWKLAGSYRDPNSQVRLVSTGGGTAKYPAGTEVALPAIFGHRDVGNTECPGELGYQQLPAIRQRVTERMGDWTSSPIYRKWQATGADAGELQGAFRLESDATNGGRWASFAGGAKSVYWSPTTGAQIVWGNIRVKWTELGAETGILGYPTTDELPAANGGRYNDFQGLGGAIYWTPATGAHQIMGAIRWKWAKLDAERGALGYPLTDEMVTADGLGRYNHFQGMYSSIYWTAATGPQEVRGLIKQRWADLGWERSYLGYPVTDEYSVPGGRRSDFQHGYITWDASTGQVVDSRT</sequence>
<organism evidence="5 6">
    <name type="scientific">Actinocrispum wychmicini</name>
    <dbReference type="NCBI Taxonomy" id="1213861"/>
    <lineage>
        <taxon>Bacteria</taxon>
        <taxon>Bacillati</taxon>
        <taxon>Actinomycetota</taxon>
        <taxon>Actinomycetes</taxon>
        <taxon>Pseudonocardiales</taxon>
        <taxon>Pseudonocardiaceae</taxon>
        <taxon>Actinocrispum</taxon>
    </lineage>
</organism>
<keyword evidence="2" id="KW-0732">Signal</keyword>
<name>A0A4R2JAV6_9PSEU</name>
<dbReference type="GO" id="GO:0008270">
    <property type="term" value="F:zinc ion binding"/>
    <property type="evidence" value="ECO:0007669"/>
    <property type="project" value="InterPro"/>
</dbReference>
<dbReference type="Gene3D" id="3.40.80.10">
    <property type="entry name" value="Peptidoglycan recognition protein-like"/>
    <property type="match status" value="1"/>
</dbReference>
<evidence type="ECO:0000259" key="3">
    <source>
        <dbReference type="SMART" id="SM00644"/>
    </source>
</evidence>
<feature type="signal peptide" evidence="2">
    <location>
        <begin position="1"/>
        <end position="26"/>
    </location>
</feature>
<feature type="chain" id="PRO_5020956642" evidence="2">
    <location>
        <begin position="27"/>
        <end position="582"/>
    </location>
</feature>
<reference evidence="5 6" key="1">
    <citation type="submission" date="2019-03" db="EMBL/GenBank/DDBJ databases">
        <title>Genomic Encyclopedia of Type Strains, Phase IV (KMG-IV): sequencing the most valuable type-strain genomes for metagenomic binning, comparative biology and taxonomic classification.</title>
        <authorList>
            <person name="Goeker M."/>
        </authorList>
    </citation>
    <scope>NUCLEOTIDE SEQUENCE [LARGE SCALE GENOMIC DNA]</scope>
    <source>
        <strain evidence="5 6">DSM 45934</strain>
    </source>
</reference>
<dbReference type="AlphaFoldDB" id="A0A4R2JAV6"/>
<proteinExistence type="inferred from homology"/>
<dbReference type="InterPro" id="IPR006619">
    <property type="entry name" value="PGRP_domain_met/bac"/>
</dbReference>
<gene>
    <name evidence="5" type="ORF">EV192_107347</name>
</gene>
<feature type="domain" description="Peptidoglycan recognition protein family" evidence="4">
    <location>
        <begin position="155"/>
        <end position="310"/>
    </location>
</feature>
<dbReference type="InterPro" id="IPR013207">
    <property type="entry name" value="LGFP"/>
</dbReference>
<dbReference type="CDD" id="cd06583">
    <property type="entry name" value="PGRP"/>
    <property type="match status" value="1"/>
</dbReference>
<dbReference type="PANTHER" id="PTHR11022">
    <property type="entry name" value="PEPTIDOGLYCAN RECOGNITION PROTEIN"/>
    <property type="match status" value="1"/>
</dbReference>
<feature type="domain" description="N-acetylmuramoyl-L-alanine amidase" evidence="3">
    <location>
        <begin position="175"/>
        <end position="339"/>
    </location>
</feature>